<name>A0A6I4LWI7_9SPHN</name>
<evidence type="ECO:0000313" key="2">
    <source>
        <dbReference type="Proteomes" id="UP000471147"/>
    </source>
</evidence>
<reference evidence="1 2" key="1">
    <citation type="submission" date="2019-01" db="EMBL/GenBank/DDBJ databases">
        <title>Sphingorhabdus lacus sp.nov., isolated from an oligotrophic freshwater lake.</title>
        <authorList>
            <person name="Park M."/>
        </authorList>
    </citation>
    <scope>NUCLEOTIDE SEQUENCE [LARGE SCALE GENOMIC DNA]</scope>
    <source>
        <strain evidence="1 2">IMCC26285</strain>
    </source>
</reference>
<comment type="caution">
    <text evidence="1">The sequence shown here is derived from an EMBL/GenBank/DDBJ whole genome shotgun (WGS) entry which is preliminary data.</text>
</comment>
<gene>
    <name evidence="1" type="ORF">EUU23_09380</name>
</gene>
<accession>A0A6I4LWI7</accession>
<organism evidence="1 2">
    <name type="scientific">Sphingorhabdus profundilacus</name>
    <dbReference type="NCBI Taxonomy" id="2509718"/>
    <lineage>
        <taxon>Bacteria</taxon>
        <taxon>Pseudomonadati</taxon>
        <taxon>Pseudomonadota</taxon>
        <taxon>Alphaproteobacteria</taxon>
        <taxon>Sphingomonadales</taxon>
        <taxon>Sphingomonadaceae</taxon>
        <taxon>Sphingorhabdus</taxon>
    </lineage>
</organism>
<proteinExistence type="predicted"/>
<dbReference type="Proteomes" id="UP000471147">
    <property type="component" value="Unassembled WGS sequence"/>
</dbReference>
<evidence type="ECO:0000313" key="1">
    <source>
        <dbReference type="EMBL" id="MVZ97917.1"/>
    </source>
</evidence>
<dbReference type="EMBL" id="SDWJ01000002">
    <property type="protein sequence ID" value="MVZ97917.1"/>
    <property type="molecule type" value="Genomic_DNA"/>
</dbReference>
<protein>
    <submittedName>
        <fullName evidence="1">Uncharacterized protein</fullName>
    </submittedName>
</protein>
<sequence length="112" mass="12026">MLSATMEVDTDQVTLEAARLVKLASVACKKWECTGMPEEVSETAADALDITHSVIRLEAEETGESMIDQLPETRRGRLLAAAWLLVLAGTDEHGESLDLAIASKLLCQAAEA</sequence>
<dbReference type="AlphaFoldDB" id="A0A6I4LWI7"/>
<dbReference type="RefSeq" id="WP_160353891.1">
    <property type="nucleotide sequence ID" value="NZ_SDWJ01000002.1"/>
</dbReference>
<keyword evidence="2" id="KW-1185">Reference proteome</keyword>